<dbReference type="EMBL" id="CABFVH010000001">
    <property type="protein sequence ID" value="VUF10458.1"/>
    <property type="molecule type" value="Genomic_DNA"/>
</dbReference>
<gene>
    <name evidence="1" type="ORF">IFDJLNFL_3914</name>
    <name evidence="2" type="ORF">MTDSW087_00125</name>
</gene>
<evidence type="ECO:0000313" key="3">
    <source>
        <dbReference type="Proteomes" id="UP000401717"/>
    </source>
</evidence>
<keyword evidence="4" id="KW-1185">Reference proteome</keyword>
<name>A0A564FRL7_9HYPH</name>
<accession>A0A564FRL7</accession>
<dbReference type="RefSeq" id="WP_144758697.1">
    <property type="nucleotide sequence ID" value="NZ_BPQI01000127.1"/>
</dbReference>
<reference evidence="2 3" key="1">
    <citation type="submission" date="2019-06" db="EMBL/GenBank/DDBJ databases">
        <authorList>
            <person name="Rodrigo-Torres L."/>
            <person name="Arahal R. D."/>
            <person name="Lucena T."/>
        </authorList>
    </citation>
    <scope>NUCLEOTIDE SEQUENCE [LARGE SCALE GENOMIC DNA]</scope>
    <source>
        <strain evidence="2 3">SW08-7</strain>
    </source>
</reference>
<evidence type="ECO:0000313" key="2">
    <source>
        <dbReference type="EMBL" id="VUF10458.1"/>
    </source>
</evidence>
<dbReference type="Proteomes" id="UP001055303">
    <property type="component" value="Unassembled WGS sequence"/>
</dbReference>
<reference evidence="1" key="2">
    <citation type="journal article" date="2021" name="Front. Microbiol.">
        <title>Comprehensive Comparative Genomics and Phenotyping of Methylobacterium Species.</title>
        <authorList>
            <person name="Alessa O."/>
            <person name="Ogura Y."/>
            <person name="Fujitani Y."/>
            <person name="Takami H."/>
            <person name="Hayashi T."/>
            <person name="Sahin N."/>
            <person name="Tani A."/>
        </authorList>
    </citation>
    <scope>NUCLEOTIDE SEQUENCE</scope>
    <source>
        <strain evidence="1">DSM 22415</strain>
    </source>
</reference>
<dbReference type="OrthoDB" id="7994078at2"/>
<sequence length="135" mass="14788">MSERVTEIEQAVERLSFFMLKEVYCSATAAMMKLNPDASRLLFLSIDKLITNTIAGISQHGLEGEHSTEIAIAVGNRIAEVLDRAHHGQFEVQEAVKAAAEPDRVEAQHTAALEADVRRHAHLARTACRSDPIAA</sequence>
<proteinExistence type="predicted"/>
<protein>
    <submittedName>
        <fullName evidence="2">Uncharacterized protein</fullName>
    </submittedName>
</protein>
<dbReference type="Proteomes" id="UP000401717">
    <property type="component" value="Unassembled WGS sequence"/>
</dbReference>
<evidence type="ECO:0000313" key="4">
    <source>
        <dbReference type="Proteomes" id="UP001055303"/>
    </source>
</evidence>
<dbReference type="EMBL" id="BPQI01000127">
    <property type="protein sequence ID" value="GJD58000.1"/>
    <property type="molecule type" value="Genomic_DNA"/>
</dbReference>
<dbReference type="AlphaFoldDB" id="A0A564FRL7"/>
<organism evidence="2 3">
    <name type="scientific">Methylobacterium dankookense</name>
    <dbReference type="NCBI Taxonomy" id="560405"/>
    <lineage>
        <taxon>Bacteria</taxon>
        <taxon>Pseudomonadati</taxon>
        <taxon>Pseudomonadota</taxon>
        <taxon>Alphaproteobacteria</taxon>
        <taxon>Hyphomicrobiales</taxon>
        <taxon>Methylobacteriaceae</taxon>
        <taxon>Methylobacterium</taxon>
    </lineage>
</organism>
<reference evidence="1" key="3">
    <citation type="submission" date="2021-08" db="EMBL/GenBank/DDBJ databases">
        <authorList>
            <person name="Tani A."/>
            <person name="Ola A."/>
            <person name="Ogura Y."/>
            <person name="Katsura K."/>
            <person name="Hayashi T."/>
        </authorList>
    </citation>
    <scope>NUCLEOTIDE SEQUENCE</scope>
    <source>
        <strain evidence="1">DSM 22415</strain>
    </source>
</reference>
<evidence type="ECO:0000313" key="1">
    <source>
        <dbReference type="EMBL" id="GJD58000.1"/>
    </source>
</evidence>